<evidence type="ECO:0000256" key="1">
    <source>
        <dbReference type="SAM" id="MobiDB-lite"/>
    </source>
</evidence>
<proteinExistence type="predicted"/>
<accession>A0A0E0A2W2</accession>
<evidence type="ECO:0000313" key="3">
    <source>
        <dbReference type="Proteomes" id="UP000026961"/>
    </source>
</evidence>
<feature type="compositionally biased region" description="Pro residues" evidence="1">
    <location>
        <begin position="92"/>
        <end position="107"/>
    </location>
</feature>
<feature type="region of interest" description="Disordered" evidence="1">
    <location>
        <begin position="77"/>
        <end position="191"/>
    </location>
</feature>
<keyword evidence="3" id="KW-1185">Reference proteome</keyword>
<evidence type="ECO:0000313" key="2">
    <source>
        <dbReference type="EnsemblPlants" id="OGLUM05G27660.3"/>
    </source>
</evidence>
<sequence>MRIPSHALLPSVNHFSPPQARSRSLSNRRRRSPHPSPRPHHAFANRHSCSPESTPPPSRVDIAAPPIALLPRRHRLHPSAASRRRSHHRSIPPLPPALPVPPAPSPQHFPRQHRLHPSAASRCRPHPRLHPSTADRHRTPPPLKVARSSPPDTPPIGDRTLTLHRRHNSRQRGDVEDLTPTTAARGDTTRH</sequence>
<dbReference type="HOGENOM" id="CLU_1423545_0_0_1"/>
<feature type="compositionally biased region" description="Basic residues" evidence="1">
    <location>
        <begin position="26"/>
        <end position="44"/>
    </location>
</feature>
<feature type="compositionally biased region" description="Basic residues" evidence="1">
    <location>
        <begin position="77"/>
        <end position="90"/>
    </location>
</feature>
<reference evidence="2" key="2">
    <citation type="submission" date="2018-05" db="EMBL/GenBank/DDBJ databases">
        <title>OgluRS3 (Oryza glumaepatula Reference Sequence Version 3).</title>
        <authorList>
            <person name="Zhang J."/>
            <person name="Kudrna D."/>
            <person name="Lee S."/>
            <person name="Talag J."/>
            <person name="Welchert J."/>
            <person name="Wing R.A."/>
        </authorList>
    </citation>
    <scope>NUCLEOTIDE SEQUENCE [LARGE SCALE GENOMIC DNA]</scope>
</reference>
<dbReference type="AlphaFoldDB" id="A0A0E0A2W2"/>
<dbReference type="Proteomes" id="UP000026961">
    <property type="component" value="Chromosome 5"/>
</dbReference>
<protein>
    <submittedName>
        <fullName evidence="2">Uncharacterized protein</fullName>
    </submittedName>
</protein>
<organism evidence="2">
    <name type="scientific">Oryza glumipatula</name>
    <dbReference type="NCBI Taxonomy" id="40148"/>
    <lineage>
        <taxon>Eukaryota</taxon>
        <taxon>Viridiplantae</taxon>
        <taxon>Streptophyta</taxon>
        <taxon>Embryophyta</taxon>
        <taxon>Tracheophyta</taxon>
        <taxon>Spermatophyta</taxon>
        <taxon>Magnoliopsida</taxon>
        <taxon>Liliopsida</taxon>
        <taxon>Poales</taxon>
        <taxon>Poaceae</taxon>
        <taxon>BOP clade</taxon>
        <taxon>Oryzoideae</taxon>
        <taxon>Oryzeae</taxon>
        <taxon>Oryzinae</taxon>
        <taxon>Oryza</taxon>
    </lineage>
</organism>
<name>A0A0E0A2W2_9ORYZ</name>
<feature type="region of interest" description="Disordered" evidence="1">
    <location>
        <begin position="1"/>
        <end position="62"/>
    </location>
</feature>
<dbReference type="EnsemblPlants" id="OGLUM05G27660.3">
    <property type="protein sequence ID" value="OGLUM05G27660.3"/>
    <property type="gene ID" value="OGLUM05G27660"/>
</dbReference>
<dbReference type="Gramene" id="OGLUM05G27660.3">
    <property type="protein sequence ID" value="OGLUM05G27660.3"/>
    <property type="gene ID" value="OGLUM05G27660"/>
</dbReference>
<reference evidence="2" key="1">
    <citation type="submission" date="2015-04" db="UniProtKB">
        <authorList>
            <consortium name="EnsemblPlants"/>
        </authorList>
    </citation>
    <scope>IDENTIFICATION</scope>
</reference>